<keyword evidence="5 9" id="KW-1133">Transmembrane helix</keyword>
<feature type="domain" description="POTRA" evidence="10">
    <location>
        <begin position="67"/>
        <end position="144"/>
    </location>
</feature>
<dbReference type="PROSITE" id="PS51779">
    <property type="entry name" value="POTRA"/>
    <property type="match status" value="1"/>
</dbReference>
<dbReference type="InterPro" id="IPR050487">
    <property type="entry name" value="FtsQ_DivIB"/>
</dbReference>
<evidence type="ECO:0000256" key="4">
    <source>
        <dbReference type="ARBA" id="ARBA00022692"/>
    </source>
</evidence>
<evidence type="ECO:0000313" key="11">
    <source>
        <dbReference type="EMBL" id="OGM00365.1"/>
    </source>
</evidence>
<accession>A0A1F7WE81</accession>
<comment type="subcellular location">
    <subcellularLocation>
        <location evidence="1">Membrane</location>
    </subcellularLocation>
</comment>
<dbReference type="EMBL" id="MGFG01000032">
    <property type="protein sequence ID" value="OGM00365.1"/>
    <property type="molecule type" value="Genomic_DNA"/>
</dbReference>
<dbReference type="STRING" id="1802424.A2480_03890"/>
<dbReference type="Proteomes" id="UP000176988">
    <property type="component" value="Unassembled WGS sequence"/>
</dbReference>
<keyword evidence="7" id="KW-0131">Cell cycle</keyword>
<comment type="caution">
    <text evidence="11">The sequence shown here is derived from an EMBL/GenBank/DDBJ whole genome shotgun (WGS) entry which is preliminary data.</text>
</comment>
<evidence type="ECO:0000256" key="6">
    <source>
        <dbReference type="ARBA" id="ARBA00023136"/>
    </source>
</evidence>
<evidence type="ECO:0000256" key="5">
    <source>
        <dbReference type="ARBA" id="ARBA00022989"/>
    </source>
</evidence>
<dbReference type="PANTHER" id="PTHR37820:SF1">
    <property type="entry name" value="CELL DIVISION PROTEIN FTSQ"/>
    <property type="match status" value="1"/>
</dbReference>
<evidence type="ECO:0000256" key="7">
    <source>
        <dbReference type="ARBA" id="ARBA00023306"/>
    </source>
</evidence>
<reference evidence="11 12" key="1">
    <citation type="journal article" date="2016" name="Nat. Commun.">
        <title>Thousands of microbial genomes shed light on interconnected biogeochemical processes in an aquifer system.</title>
        <authorList>
            <person name="Anantharaman K."/>
            <person name="Brown C.T."/>
            <person name="Hug L.A."/>
            <person name="Sharon I."/>
            <person name="Castelle C.J."/>
            <person name="Probst A.J."/>
            <person name="Thomas B.C."/>
            <person name="Singh A."/>
            <person name="Wilkins M.J."/>
            <person name="Karaoz U."/>
            <person name="Brodie E.L."/>
            <person name="Williams K.H."/>
            <person name="Hubbard S.S."/>
            <person name="Banfield J.F."/>
        </authorList>
    </citation>
    <scope>NUCLEOTIDE SEQUENCE [LARGE SCALE GENOMIC DNA]</scope>
</reference>
<feature type="region of interest" description="Disordered" evidence="8">
    <location>
        <begin position="1"/>
        <end position="30"/>
    </location>
</feature>
<keyword evidence="4 9" id="KW-0812">Transmembrane</keyword>
<evidence type="ECO:0000256" key="1">
    <source>
        <dbReference type="ARBA" id="ARBA00004370"/>
    </source>
</evidence>
<evidence type="ECO:0000313" key="12">
    <source>
        <dbReference type="Proteomes" id="UP000176988"/>
    </source>
</evidence>
<name>A0A1F7WE81_9BACT</name>
<dbReference type="InterPro" id="IPR034746">
    <property type="entry name" value="POTRA"/>
</dbReference>
<proteinExistence type="predicted"/>
<dbReference type="GO" id="GO:0005886">
    <property type="term" value="C:plasma membrane"/>
    <property type="evidence" value="ECO:0007669"/>
    <property type="project" value="TreeGrafter"/>
</dbReference>
<feature type="compositionally biased region" description="Basic and acidic residues" evidence="8">
    <location>
        <begin position="1"/>
        <end position="18"/>
    </location>
</feature>
<evidence type="ECO:0000256" key="9">
    <source>
        <dbReference type="SAM" id="Phobius"/>
    </source>
</evidence>
<protein>
    <recommendedName>
        <fullName evidence="10">POTRA domain-containing protein</fullName>
    </recommendedName>
</protein>
<dbReference type="AlphaFoldDB" id="A0A1F7WE81"/>
<keyword evidence="3" id="KW-0132">Cell division</keyword>
<evidence type="ECO:0000259" key="10">
    <source>
        <dbReference type="PROSITE" id="PS51779"/>
    </source>
</evidence>
<evidence type="ECO:0000256" key="3">
    <source>
        <dbReference type="ARBA" id="ARBA00022618"/>
    </source>
</evidence>
<gene>
    <name evidence="11" type="ORF">A2480_03890</name>
</gene>
<organism evidence="11 12">
    <name type="scientific">Candidatus Uhrbacteria bacterium RIFOXYC2_FULL_47_19</name>
    <dbReference type="NCBI Taxonomy" id="1802424"/>
    <lineage>
        <taxon>Bacteria</taxon>
        <taxon>Candidatus Uhriibacteriota</taxon>
    </lineage>
</organism>
<sequence>MKDYHSKKSLRSTRDYSRRNYGNPLFGGQNNKRKTRDPRLLKIIVLITISFALLLFVGWYLFWSQSFRISNITIEGVSADTSTIIRELMESRLQKRRLIFLPQASIFIFDTKTAESDITQKFYLNSLEIRKKLPGTILVKAEEKTSVGAFLAKGQFLAIDEEGYVIRELTKRERIALIDLPEGFEGVAAGELGAESVGVGDIDPNTITDPDKDRKNSNPIPLILDWDKVGGDYEPSGTAVANEMLKLVLQAYNQLSDVSGTGVRWFVLDPAADTVDVMLKEGWHVYLTTLIPFETQATRLSLVLREKIGERRGELEYVDLRYDERIFFRFIGGDN</sequence>
<keyword evidence="6 9" id="KW-0472">Membrane</keyword>
<evidence type="ECO:0000256" key="2">
    <source>
        <dbReference type="ARBA" id="ARBA00022475"/>
    </source>
</evidence>
<keyword evidence="2" id="KW-1003">Cell membrane</keyword>
<dbReference type="PANTHER" id="PTHR37820">
    <property type="entry name" value="CELL DIVISION PROTEIN DIVIB"/>
    <property type="match status" value="1"/>
</dbReference>
<dbReference type="GO" id="GO:0051301">
    <property type="term" value="P:cell division"/>
    <property type="evidence" value="ECO:0007669"/>
    <property type="project" value="UniProtKB-KW"/>
</dbReference>
<evidence type="ECO:0000256" key="8">
    <source>
        <dbReference type="SAM" id="MobiDB-lite"/>
    </source>
</evidence>
<feature type="transmembrane region" description="Helical" evidence="9">
    <location>
        <begin position="40"/>
        <end position="63"/>
    </location>
</feature>